<dbReference type="AlphaFoldDB" id="A0A1X2EG10"/>
<gene>
    <name evidence="4" type="ORF">AWC30_14280</name>
</gene>
<dbReference type="InterPro" id="IPR010618">
    <property type="entry name" value="RPF"/>
</dbReference>
<feature type="domain" description="Resuscitation-promoting factor core lysozyme-like" evidence="3">
    <location>
        <begin position="43"/>
        <end position="115"/>
    </location>
</feature>
<dbReference type="SUPFAM" id="SSF53955">
    <property type="entry name" value="Lysozyme-like"/>
    <property type="match status" value="1"/>
</dbReference>
<comment type="caution">
    <text evidence="4">The sequence shown here is derived from an EMBL/GenBank/DDBJ whole genome shotgun (WGS) entry which is preliminary data.</text>
</comment>
<accession>A0A1X2EG10</accession>
<evidence type="ECO:0000256" key="1">
    <source>
        <dbReference type="ARBA" id="ARBA00010830"/>
    </source>
</evidence>
<proteinExistence type="inferred from homology"/>
<evidence type="ECO:0000259" key="3">
    <source>
        <dbReference type="Pfam" id="PF06737"/>
    </source>
</evidence>
<dbReference type="Proteomes" id="UP000193090">
    <property type="component" value="Unassembled WGS sequence"/>
</dbReference>
<dbReference type="CDD" id="cd13925">
    <property type="entry name" value="RPF"/>
    <property type="match status" value="1"/>
</dbReference>
<dbReference type="EMBL" id="LQPZ01000040">
    <property type="protein sequence ID" value="ORX01044.1"/>
    <property type="molecule type" value="Genomic_DNA"/>
</dbReference>
<comment type="similarity">
    <text evidence="1">Belongs to the transglycosylase family. Rpf subfamily.</text>
</comment>
<dbReference type="STRING" id="1798.AWC30_14280"/>
<organism evidence="4 5">
    <name type="scientific">Mycolicibacillus trivialis</name>
    <dbReference type="NCBI Taxonomy" id="1798"/>
    <lineage>
        <taxon>Bacteria</taxon>
        <taxon>Bacillati</taxon>
        <taxon>Actinomycetota</taxon>
        <taxon>Actinomycetes</taxon>
        <taxon>Mycobacteriales</taxon>
        <taxon>Mycobacteriaceae</taxon>
        <taxon>Mycolicibacillus</taxon>
    </lineage>
</organism>
<dbReference type="Pfam" id="PF06737">
    <property type="entry name" value="Transglycosylas"/>
    <property type="match status" value="1"/>
</dbReference>
<dbReference type="Gene3D" id="1.10.530.10">
    <property type="match status" value="1"/>
</dbReference>
<dbReference type="OrthoDB" id="1404170at2"/>
<name>A0A1X2EG10_9MYCO</name>
<dbReference type="InterPro" id="IPR023346">
    <property type="entry name" value="Lysozyme-like_dom_sf"/>
</dbReference>
<evidence type="ECO:0000313" key="5">
    <source>
        <dbReference type="Proteomes" id="UP000193090"/>
    </source>
</evidence>
<evidence type="ECO:0000313" key="4">
    <source>
        <dbReference type="EMBL" id="ORX01044.1"/>
    </source>
</evidence>
<evidence type="ECO:0000256" key="2">
    <source>
        <dbReference type="ARBA" id="ARBA00022801"/>
    </source>
</evidence>
<dbReference type="RefSeq" id="WP_085110860.1">
    <property type="nucleotide sequence ID" value="NZ_JACKSN010000113.1"/>
</dbReference>
<protein>
    <submittedName>
        <fullName evidence="4">Resuscitation-promoting</fullName>
    </submittedName>
</protein>
<sequence length="143" mass="15118">MDRNVAGRRVASSAPRSRPLLTSGAVIAGVGLLLSPGVGVAQADGVNWDAVAQCESNGNWSADTGNGFYGGLQFKESTWREFGGVGSPSDASRDQQIAVANRVLAVQGPEAWPKCGPGMQRPGVHWPKPLRSIARTVWSWVPH</sequence>
<keyword evidence="5" id="KW-1185">Reference proteome</keyword>
<dbReference type="GO" id="GO:0016787">
    <property type="term" value="F:hydrolase activity"/>
    <property type="evidence" value="ECO:0007669"/>
    <property type="project" value="UniProtKB-KW"/>
</dbReference>
<reference evidence="4 5" key="1">
    <citation type="submission" date="2016-01" db="EMBL/GenBank/DDBJ databases">
        <title>The new phylogeny of the genus Mycobacterium.</title>
        <authorList>
            <person name="Tarcisio F."/>
            <person name="Conor M."/>
            <person name="Antonella G."/>
            <person name="Elisabetta G."/>
            <person name="Giulia F.S."/>
            <person name="Sara T."/>
            <person name="Anna F."/>
            <person name="Clotilde B."/>
            <person name="Roberto B."/>
            <person name="Veronica D.S."/>
            <person name="Fabio R."/>
            <person name="Monica P."/>
            <person name="Olivier J."/>
            <person name="Enrico T."/>
            <person name="Nicola S."/>
        </authorList>
    </citation>
    <scope>NUCLEOTIDE SEQUENCE [LARGE SCALE GENOMIC DNA]</scope>
    <source>
        <strain evidence="4 5">DSM 44153</strain>
    </source>
</reference>
<keyword evidence="2" id="KW-0378">Hydrolase</keyword>